<feature type="compositionally biased region" description="Basic and acidic residues" evidence="3">
    <location>
        <begin position="299"/>
        <end position="310"/>
    </location>
</feature>
<organism evidence="5 6">
    <name type="scientific">Craurococcus roseus</name>
    <dbReference type="NCBI Taxonomy" id="77585"/>
    <lineage>
        <taxon>Bacteria</taxon>
        <taxon>Pseudomonadati</taxon>
        <taxon>Pseudomonadota</taxon>
        <taxon>Alphaproteobacteria</taxon>
        <taxon>Acetobacterales</taxon>
        <taxon>Acetobacteraceae</taxon>
        <taxon>Craurococcus</taxon>
    </lineage>
</organism>
<keyword evidence="1 5" id="KW-0489">Methyltransferase</keyword>
<dbReference type="PANTHER" id="PTHR13090:SF1">
    <property type="entry name" value="ARGININE-HYDROXYLASE NDUFAF5, MITOCHONDRIAL"/>
    <property type="match status" value="1"/>
</dbReference>
<dbReference type="Pfam" id="PF08241">
    <property type="entry name" value="Methyltransf_11"/>
    <property type="match status" value="1"/>
</dbReference>
<dbReference type="PANTHER" id="PTHR13090">
    <property type="entry name" value="ARGININE-HYDROXYLASE NDUFAF5, MITOCHONDRIAL"/>
    <property type="match status" value="1"/>
</dbReference>
<proteinExistence type="predicted"/>
<dbReference type="Gene3D" id="3.40.50.150">
    <property type="entry name" value="Vaccinia Virus protein VP39"/>
    <property type="match status" value="1"/>
</dbReference>
<dbReference type="SUPFAM" id="SSF53335">
    <property type="entry name" value="S-adenosyl-L-methionine-dependent methyltransferases"/>
    <property type="match status" value="1"/>
</dbReference>
<dbReference type="InterPro" id="IPR029063">
    <property type="entry name" value="SAM-dependent_MTases_sf"/>
</dbReference>
<protein>
    <submittedName>
        <fullName evidence="5">Methyltransferase domain-containing protein</fullName>
    </submittedName>
</protein>
<evidence type="ECO:0000256" key="3">
    <source>
        <dbReference type="SAM" id="MobiDB-lite"/>
    </source>
</evidence>
<evidence type="ECO:0000259" key="4">
    <source>
        <dbReference type="Pfam" id="PF08241"/>
    </source>
</evidence>
<dbReference type="GO" id="GO:0032259">
    <property type="term" value="P:methylation"/>
    <property type="evidence" value="ECO:0007669"/>
    <property type="project" value="UniProtKB-KW"/>
</dbReference>
<comment type="caution">
    <text evidence="5">The sequence shown here is derived from an EMBL/GenBank/DDBJ whole genome shotgun (WGS) entry which is preliminary data.</text>
</comment>
<reference evidence="5 6" key="1">
    <citation type="journal article" date="2019" name="Int. J. Syst. Evol. Microbiol.">
        <title>The Global Catalogue of Microorganisms (GCM) 10K type strain sequencing project: providing services to taxonomists for standard genome sequencing and annotation.</title>
        <authorList>
            <consortium name="The Broad Institute Genomics Platform"/>
            <consortium name="The Broad Institute Genome Sequencing Center for Infectious Disease"/>
            <person name="Wu L."/>
            <person name="Ma J."/>
        </authorList>
    </citation>
    <scope>NUCLEOTIDE SEQUENCE [LARGE SCALE GENOMIC DNA]</scope>
    <source>
        <strain evidence="5 6">JCM 9933</strain>
    </source>
</reference>
<sequence>MGRRRDHMRPMPTTAADPMRIFDRRLVRLRRERAAATVGRVAPVLDAAADRLLDRLDDTTRRFSRALDLGGRGVVAPRLRARGIGFVVPMDLSGRMAALSGGPALAGDEEWLPFAPESFDLVVANLALHWVNDLPGALVQVRRCLRPDGLFLASLPGLGTLGPLREALASAETELRGGVSPRVSPFPELQDMAALLQRAGFALPVADAEELPLAYRTPAALLADLRDAGETNAVLARDGRPPPRALLPMALGNLPDAGPEGVRPVLRLLTITGWAPHESQSKPARPGSATARLADALGVEERSAGERAGR</sequence>
<keyword evidence="2" id="KW-0808">Transferase</keyword>
<keyword evidence="6" id="KW-1185">Reference proteome</keyword>
<gene>
    <name evidence="5" type="ORF">GCM10009416_44210</name>
</gene>
<dbReference type="EMBL" id="BAAAFZ010000078">
    <property type="protein sequence ID" value="GAA0601520.1"/>
    <property type="molecule type" value="Genomic_DNA"/>
</dbReference>
<dbReference type="InterPro" id="IPR013216">
    <property type="entry name" value="Methyltransf_11"/>
</dbReference>
<feature type="domain" description="Methyltransferase type 11" evidence="4">
    <location>
        <begin position="68"/>
        <end position="152"/>
    </location>
</feature>
<evidence type="ECO:0000256" key="1">
    <source>
        <dbReference type="ARBA" id="ARBA00022603"/>
    </source>
</evidence>
<name>A0ABN1G099_9PROT</name>
<dbReference type="CDD" id="cd02440">
    <property type="entry name" value="AdoMet_MTases"/>
    <property type="match status" value="1"/>
</dbReference>
<feature type="region of interest" description="Disordered" evidence="3">
    <location>
        <begin position="277"/>
        <end position="310"/>
    </location>
</feature>
<dbReference type="Proteomes" id="UP001501588">
    <property type="component" value="Unassembled WGS sequence"/>
</dbReference>
<evidence type="ECO:0000313" key="6">
    <source>
        <dbReference type="Proteomes" id="UP001501588"/>
    </source>
</evidence>
<dbReference type="InterPro" id="IPR050602">
    <property type="entry name" value="Malonyl-ACP_OMT"/>
</dbReference>
<dbReference type="GO" id="GO:0008168">
    <property type="term" value="F:methyltransferase activity"/>
    <property type="evidence" value="ECO:0007669"/>
    <property type="project" value="UniProtKB-KW"/>
</dbReference>
<evidence type="ECO:0000256" key="2">
    <source>
        <dbReference type="ARBA" id="ARBA00022679"/>
    </source>
</evidence>
<evidence type="ECO:0000313" key="5">
    <source>
        <dbReference type="EMBL" id="GAA0601520.1"/>
    </source>
</evidence>
<accession>A0ABN1G099</accession>